<comment type="similarity">
    <text evidence="2 5">Belongs to the RRF family.</text>
</comment>
<evidence type="ECO:0000313" key="9">
    <source>
        <dbReference type="Proteomes" id="UP000050514"/>
    </source>
</evidence>
<feature type="domain" description="Ribosome recycling factor" evidence="7">
    <location>
        <begin position="20"/>
        <end position="183"/>
    </location>
</feature>
<dbReference type="InterPro" id="IPR036191">
    <property type="entry name" value="RRF_sf"/>
</dbReference>
<evidence type="ECO:0000256" key="2">
    <source>
        <dbReference type="ARBA" id="ARBA00005912"/>
    </source>
</evidence>
<dbReference type="FunFam" id="1.10.132.20:FF:000001">
    <property type="entry name" value="Ribosome-recycling factor"/>
    <property type="match status" value="1"/>
</dbReference>
<keyword evidence="3 5" id="KW-0963">Cytoplasm</keyword>
<reference evidence="8 9" key="1">
    <citation type="submission" date="2015-07" db="EMBL/GenBank/DDBJ databases">
        <title>Draft genome of Bellilinea caldifistulae DSM 17877.</title>
        <authorList>
            <person name="Hemp J."/>
            <person name="Ward L.M."/>
            <person name="Pace L.A."/>
            <person name="Fischer W.W."/>
        </authorList>
    </citation>
    <scope>NUCLEOTIDE SEQUENCE [LARGE SCALE GENOMIC DNA]</scope>
    <source>
        <strain evidence="8 9">GOMI-1</strain>
    </source>
</reference>
<evidence type="ECO:0000256" key="5">
    <source>
        <dbReference type="HAMAP-Rule" id="MF_00040"/>
    </source>
</evidence>
<dbReference type="Pfam" id="PF01765">
    <property type="entry name" value="RRF"/>
    <property type="match status" value="1"/>
</dbReference>
<protein>
    <recommendedName>
        <fullName evidence="5">Ribosome-recycling factor</fullName>
        <shortName evidence="5">RRF</shortName>
    </recommendedName>
    <alternativeName>
        <fullName evidence="5">Ribosome-releasing factor</fullName>
    </alternativeName>
</protein>
<dbReference type="Proteomes" id="UP000050514">
    <property type="component" value="Unassembled WGS sequence"/>
</dbReference>
<proteinExistence type="inferred from homology"/>
<comment type="caution">
    <text evidence="8">The sequence shown here is derived from an EMBL/GenBank/DDBJ whole genome shotgun (WGS) entry which is preliminary data.</text>
</comment>
<dbReference type="CDD" id="cd00520">
    <property type="entry name" value="RRF"/>
    <property type="match status" value="1"/>
</dbReference>
<dbReference type="SUPFAM" id="SSF55194">
    <property type="entry name" value="Ribosome recycling factor, RRF"/>
    <property type="match status" value="1"/>
</dbReference>
<dbReference type="OrthoDB" id="9804006at2"/>
<dbReference type="PANTHER" id="PTHR20982:SF3">
    <property type="entry name" value="MITOCHONDRIAL RIBOSOME RECYCLING FACTOR PSEUDO 1"/>
    <property type="match status" value="1"/>
</dbReference>
<dbReference type="InterPro" id="IPR002661">
    <property type="entry name" value="Ribosome_recyc_fac"/>
</dbReference>
<evidence type="ECO:0000256" key="1">
    <source>
        <dbReference type="ARBA" id="ARBA00004496"/>
    </source>
</evidence>
<dbReference type="HAMAP" id="MF_00040">
    <property type="entry name" value="RRF"/>
    <property type="match status" value="1"/>
</dbReference>
<gene>
    <name evidence="5 8" type="primary">frr</name>
    <name evidence="8" type="ORF">AC812_07040</name>
</gene>
<dbReference type="InterPro" id="IPR023584">
    <property type="entry name" value="Ribosome_recyc_fac_dom"/>
</dbReference>
<comment type="function">
    <text evidence="5">Responsible for the release of ribosomes from messenger RNA at the termination of protein biosynthesis. May increase the efficiency of translation by recycling ribosomes from one round of translation to another.</text>
</comment>
<dbReference type="FunFam" id="3.30.1360.40:FF:000001">
    <property type="entry name" value="Ribosome-recycling factor"/>
    <property type="match status" value="1"/>
</dbReference>
<feature type="coiled-coil region" evidence="6">
    <location>
        <begin position="114"/>
        <end position="166"/>
    </location>
</feature>
<dbReference type="NCBIfam" id="TIGR00496">
    <property type="entry name" value="frr"/>
    <property type="match status" value="1"/>
</dbReference>
<dbReference type="AlphaFoldDB" id="A0A0P6XTC2"/>
<keyword evidence="4 5" id="KW-0648">Protein biosynthesis</keyword>
<dbReference type="GO" id="GO:0005737">
    <property type="term" value="C:cytoplasm"/>
    <property type="evidence" value="ECO:0007669"/>
    <property type="project" value="UniProtKB-SubCell"/>
</dbReference>
<keyword evidence="6" id="KW-0175">Coiled coil</keyword>
<evidence type="ECO:0000256" key="3">
    <source>
        <dbReference type="ARBA" id="ARBA00022490"/>
    </source>
</evidence>
<evidence type="ECO:0000259" key="7">
    <source>
        <dbReference type="Pfam" id="PF01765"/>
    </source>
</evidence>
<name>A0A0P6XTC2_9CHLR</name>
<dbReference type="Gene3D" id="3.30.1360.40">
    <property type="match status" value="1"/>
</dbReference>
<evidence type="ECO:0000256" key="4">
    <source>
        <dbReference type="ARBA" id="ARBA00022917"/>
    </source>
</evidence>
<evidence type="ECO:0000313" key="8">
    <source>
        <dbReference type="EMBL" id="KPL76399.1"/>
    </source>
</evidence>
<organism evidence="8 9">
    <name type="scientific">Bellilinea caldifistulae</name>
    <dbReference type="NCBI Taxonomy" id="360411"/>
    <lineage>
        <taxon>Bacteria</taxon>
        <taxon>Bacillati</taxon>
        <taxon>Chloroflexota</taxon>
        <taxon>Anaerolineae</taxon>
        <taxon>Anaerolineales</taxon>
        <taxon>Anaerolineaceae</taxon>
        <taxon>Bellilinea</taxon>
    </lineage>
</organism>
<keyword evidence="9" id="KW-1185">Reference proteome</keyword>
<dbReference type="PATRIC" id="fig|360411.5.peg.1534"/>
<comment type="subcellular location">
    <subcellularLocation>
        <location evidence="1 5">Cytoplasm</location>
    </subcellularLocation>
</comment>
<dbReference type="GO" id="GO:0043023">
    <property type="term" value="F:ribosomal large subunit binding"/>
    <property type="evidence" value="ECO:0007669"/>
    <property type="project" value="TreeGrafter"/>
</dbReference>
<dbReference type="EMBL" id="LGHJ01000012">
    <property type="protein sequence ID" value="KPL76399.1"/>
    <property type="molecule type" value="Genomic_DNA"/>
</dbReference>
<dbReference type="RefSeq" id="WP_061919500.1">
    <property type="nucleotide sequence ID" value="NZ_DF967971.1"/>
</dbReference>
<dbReference type="Gene3D" id="1.10.132.20">
    <property type="entry name" value="Ribosome-recycling factor"/>
    <property type="match status" value="1"/>
</dbReference>
<dbReference type="STRING" id="360411.AC812_07040"/>
<accession>A0A0P6XTC2</accession>
<sequence length="185" mass="21018">MIKETVKDAENRMKGAIQSLEEDLAGIRTGRATPALIEKLPVEYYGVPTPLMQLASISVPDARTLLIKPFDASGLKAIERAIITSNLGLTPNNDGKTLRLNLPPLTEERRRDLVKVVNQRLEEAKVAIRNVRRDILKDLRDFEKEKLISEDELKKGEDELQKLTDKMISEIDRIGEIKQKEIMEF</sequence>
<evidence type="ECO:0000256" key="6">
    <source>
        <dbReference type="SAM" id="Coils"/>
    </source>
</evidence>
<dbReference type="PANTHER" id="PTHR20982">
    <property type="entry name" value="RIBOSOME RECYCLING FACTOR"/>
    <property type="match status" value="1"/>
</dbReference>
<dbReference type="GO" id="GO:0006415">
    <property type="term" value="P:translational termination"/>
    <property type="evidence" value="ECO:0007669"/>
    <property type="project" value="UniProtKB-UniRule"/>
</dbReference>